<feature type="binding site" evidence="3">
    <location>
        <begin position="7"/>
        <end position="9"/>
    </location>
    <ligand>
        <name>substrate</name>
    </ligand>
</feature>
<protein>
    <submittedName>
        <fullName evidence="5">Acetyltransferase</fullName>
    </submittedName>
</protein>
<feature type="binding site" evidence="3">
    <location>
        <position position="153"/>
    </location>
    <ligand>
        <name>acetyl-CoA</name>
        <dbReference type="ChEBI" id="CHEBI:57288"/>
    </ligand>
</feature>
<dbReference type="InterPro" id="IPR020019">
    <property type="entry name" value="AcTrfase_PglD-like"/>
</dbReference>
<comment type="similarity">
    <text evidence="1">Belongs to the transferase hexapeptide repeat family.</text>
</comment>
<dbReference type="Pfam" id="PF17836">
    <property type="entry name" value="PglD_N"/>
    <property type="match status" value="1"/>
</dbReference>
<accession>A0A3P1AN99</accession>
<dbReference type="InterPro" id="IPR001451">
    <property type="entry name" value="Hexapep"/>
</dbReference>
<feature type="active site" description="Proton acceptor" evidence="2">
    <location>
        <position position="123"/>
    </location>
</feature>
<evidence type="ECO:0000259" key="4">
    <source>
        <dbReference type="Pfam" id="PF17836"/>
    </source>
</evidence>
<dbReference type="Gene3D" id="3.40.50.20">
    <property type="match status" value="1"/>
</dbReference>
<dbReference type="AlphaFoldDB" id="A0A3P1AN99"/>
<sequence length="196" mass="20755">MYLYGASGHGKVVAEIAEESNIIISAFIDLDENKSKLLEYSVIHDIPQSPIEVVISIGNNIVRKKIVYENTNFSYNALIHPAANISKRCKIAEGTVVMAGVSINSEVKIGKHCIINTNASVDHDCIIEDFVHISPNAALAGNVEVGEGTHVGIGASIIQGITIGKWCTIGAGTVIIKDVPDGATVVGNPGKIIKIK</sequence>
<proteinExistence type="inferred from homology"/>
<dbReference type="PANTHER" id="PTHR43300">
    <property type="entry name" value="ACETYLTRANSFERASE"/>
    <property type="match status" value="1"/>
</dbReference>
<dbReference type="Pfam" id="PF00132">
    <property type="entry name" value="Hexapep"/>
    <property type="match status" value="1"/>
</dbReference>
<dbReference type="SUPFAM" id="SSF51161">
    <property type="entry name" value="Trimeric LpxA-like enzymes"/>
    <property type="match status" value="1"/>
</dbReference>
<dbReference type="Proteomes" id="UP000268372">
    <property type="component" value="Unassembled WGS sequence"/>
</dbReference>
<dbReference type="InterPro" id="IPR050179">
    <property type="entry name" value="Trans_hexapeptide_repeat"/>
</dbReference>
<keyword evidence="6" id="KW-1185">Reference proteome</keyword>
<reference evidence="5 6" key="1">
    <citation type="submission" date="2018-11" db="EMBL/GenBank/DDBJ databases">
        <title>Flavobacterium sp. nov., YIM 102796 draft genome.</title>
        <authorList>
            <person name="Li G."/>
            <person name="Jiang Y."/>
        </authorList>
    </citation>
    <scope>NUCLEOTIDE SEQUENCE [LARGE SCALE GENOMIC DNA]</scope>
    <source>
        <strain evidence="5 6">YIM 102796</strain>
    </source>
</reference>
<evidence type="ECO:0000256" key="2">
    <source>
        <dbReference type="PIRSR" id="PIRSR620019-1"/>
    </source>
</evidence>
<evidence type="ECO:0000313" key="6">
    <source>
        <dbReference type="Proteomes" id="UP000268372"/>
    </source>
</evidence>
<organism evidence="5 6">
    <name type="scientific">Paenimyroides viscosum</name>
    <dbReference type="NCBI Taxonomy" id="2488729"/>
    <lineage>
        <taxon>Bacteria</taxon>
        <taxon>Pseudomonadati</taxon>
        <taxon>Bacteroidota</taxon>
        <taxon>Flavobacteriia</taxon>
        <taxon>Flavobacteriales</taxon>
        <taxon>Flavobacteriaceae</taxon>
        <taxon>Paenimyroides</taxon>
    </lineage>
</organism>
<dbReference type="NCBIfam" id="TIGR03570">
    <property type="entry name" value="NeuD_NnaD"/>
    <property type="match status" value="1"/>
</dbReference>
<dbReference type="OrthoDB" id="9794407at2"/>
<dbReference type="GO" id="GO:0016740">
    <property type="term" value="F:transferase activity"/>
    <property type="evidence" value="ECO:0007669"/>
    <property type="project" value="UniProtKB-KW"/>
</dbReference>
<dbReference type="InterPro" id="IPR041561">
    <property type="entry name" value="PglD_N"/>
</dbReference>
<feature type="domain" description="PglD N-terminal" evidence="4">
    <location>
        <begin position="2"/>
        <end position="67"/>
    </location>
</feature>
<feature type="binding site" evidence="3">
    <location>
        <position position="132"/>
    </location>
    <ligand>
        <name>acetyl-CoA</name>
        <dbReference type="ChEBI" id="CHEBI:57288"/>
    </ligand>
</feature>
<gene>
    <name evidence="5" type="ORF">EG242_13570</name>
</gene>
<name>A0A3P1AN99_9FLAO</name>
<evidence type="ECO:0000256" key="1">
    <source>
        <dbReference type="ARBA" id="ARBA00007274"/>
    </source>
</evidence>
<keyword evidence="5" id="KW-0808">Transferase</keyword>
<evidence type="ECO:0000313" key="5">
    <source>
        <dbReference type="EMBL" id="RRA90394.1"/>
    </source>
</evidence>
<comment type="caution">
    <text evidence="5">The sequence shown here is derived from an EMBL/GenBank/DDBJ whole genome shotgun (WGS) entry which is preliminary data.</text>
</comment>
<dbReference type="InterPro" id="IPR011004">
    <property type="entry name" value="Trimer_LpxA-like_sf"/>
</dbReference>
<feature type="binding site" evidence="3">
    <location>
        <position position="58"/>
    </location>
    <ligand>
        <name>substrate</name>
    </ligand>
</feature>
<feature type="site" description="Increases basicity of active site His" evidence="2">
    <location>
        <position position="124"/>
    </location>
</feature>
<dbReference type="EMBL" id="RQTJ01000043">
    <property type="protein sequence ID" value="RRA90394.1"/>
    <property type="molecule type" value="Genomic_DNA"/>
</dbReference>
<dbReference type="Gene3D" id="2.160.10.10">
    <property type="entry name" value="Hexapeptide repeat proteins"/>
    <property type="match status" value="1"/>
</dbReference>
<dbReference type="RefSeq" id="WP_124900405.1">
    <property type="nucleotide sequence ID" value="NZ_RQTJ01000043.1"/>
</dbReference>
<dbReference type="PANTHER" id="PTHR43300:SF7">
    <property type="entry name" value="UDP-N-ACETYLBACILLOSAMINE N-ACETYLTRANSFERASE"/>
    <property type="match status" value="1"/>
</dbReference>
<dbReference type="CDD" id="cd03360">
    <property type="entry name" value="LbH_AT_putative"/>
    <property type="match status" value="1"/>
</dbReference>
<evidence type="ECO:0000256" key="3">
    <source>
        <dbReference type="PIRSR" id="PIRSR620019-2"/>
    </source>
</evidence>